<accession>A0A7U2I157</accession>
<keyword evidence="2" id="KW-1185">Reference proteome</keyword>
<evidence type="ECO:0000313" key="1">
    <source>
        <dbReference type="EMBL" id="QRC96001.1"/>
    </source>
</evidence>
<dbReference type="EMBL" id="CP069028">
    <property type="protein sequence ID" value="QRC96001.1"/>
    <property type="molecule type" value="Genomic_DNA"/>
</dbReference>
<evidence type="ECO:0000313" key="2">
    <source>
        <dbReference type="Proteomes" id="UP000663193"/>
    </source>
</evidence>
<name>A0A7U2I157_PHANO</name>
<dbReference type="Proteomes" id="UP000663193">
    <property type="component" value="Chromosome 6"/>
</dbReference>
<reference evidence="2" key="1">
    <citation type="journal article" date="2021" name="BMC Genomics">
        <title>Chromosome-level genome assembly and manually-curated proteome of model necrotroph Parastagonospora nodorum Sn15 reveals a genome-wide trove of candidate effector homologs, and redundancy of virulence-related functions within an accessory chromosome.</title>
        <authorList>
            <person name="Bertazzoni S."/>
            <person name="Jones D.A.B."/>
            <person name="Phan H.T."/>
            <person name="Tan K.-C."/>
            <person name="Hane J.K."/>
        </authorList>
    </citation>
    <scope>NUCLEOTIDE SEQUENCE [LARGE SCALE GENOMIC DNA]</scope>
    <source>
        <strain evidence="2">SN15 / ATCC MYA-4574 / FGSC 10173)</strain>
    </source>
</reference>
<gene>
    <name evidence="1" type="ORF">JI435_056450</name>
</gene>
<proteinExistence type="predicted"/>
<feature type="non-terminal residue" evidence="1">
    <location>
        <position position="97"/>
    </location>
</feature>
<protein>
    <submittedName>
        <fullName evidence="1">Uncharacterized protein</fullName>
    </submittedName>
</protein>
<dbReference type="AlphaFoldDB" id="A0A7U2I157"/>
<organism evidence="1 2">
    <name type="scientific">Phaeosphaeria nodorum (strain SN15 / ATCC MYA-4574 / FGSC 10173)</name>
    <name type="common">Glume blotch fungus</name>
    <name type="synonym">Parastagonospora nodorum</name>
    <dbReference type="NCBI Taxonomy" id="321614"/>
    <lineage>
        <taxon>Eukaryota</taxon>
        <taxon>Fungi</taxon>
        <taxon>Dikarya</taxon>
        <taxon>Ascomycota</taxon>
        <taxon>Pezizomycotina</taxon>
        <taxon>Dothideomycetes</taxon>
        <taxon>Pleosporomycetidae</taxon>
        <taxon>Pleosporales</taxon>
        <taxon>Pleosporineae</taxon>
        <taxon>Phaeosphaeriaceae</taxon>
        <taxon>Parastagonospora</taxon>
    </lineage>
</organism>
<sequence length="97" mass="11320">KERRAYSDIMWLKQRFSHHWPGRGLAQHGPHLYRQPRLRRTEPLANGRLSEIPFRNVQASFTPDSNLVGDNLEPQRLQVQSKTRQTELQRAHAQAGV</sequence>
<dbReference type="VEuPathDB" id="FungiDB:JI435_056450"/>